<name>A0ABR9N4P1_9MICO</name>
<protein>
    <submittedName>
        <fullName evidence="1">Glutaredoxin family protein</fullName>
    </submittedName>
</protein>
<reference evidence="1 2" key="1">
    <citation type="submission" date="2020-10" db="EMBL/GenBank/DDBJ databases">
        <title>Myceligenerans pegani sp. nov., an endophytic actinomycete isolated from Peganum harmala L. in Xinjiang, China.</title>
        <authorList>
            <person name="Xin L."/>
        </authorList>
    </citation>
    <scope>NUCLEOTIDE SEQUENCE [LARGE SCALE GENOMIC DNA]</scope>
    <source>
        <strain evidence="1 2">TRM65318</strain>
    </source>
</reference>
<sequence>MLVTTSEPRVVLYTRPSCHLCDTARDVVEAVTADTGTGWREVDISHGPESGALTAKYGEYVPVVEVDGVQQGFWRIDPARLARLLA</sequence>
<proteinExistence type="predicted"/>
<dbReference type="Proteomes" id="UP000625527">
    <property type="component" value="Unassembled WGS sequence"/>
</dbReference>
<evidence type="ECO:0000313" key="1">
    <source>
        <dbReference type="EMBL" id="MBE1878640.1"/>
    </source>
</evidence>
<organism evidence="1 2">
    <name type="scientific">Myceligenerans pegani</name>
    <dbReference type="NCBI Taxonomy" id="2776917"/>
    <lineage>
        <taxon>Bacteria</taxon>
        <taxon>Bacillati</taxon>
        <taxon>Actinomycetota</taxon>
        <taxon>Actinomycetes</taxon>
        <taxon>Micrococcales</taxon>
        <taxon>Promicromonosporaceae</taxon>
        <taxon>Myceligenerans</taxon>
    </lineage>
</organism>
<keyword evidence="2" id="KW-1185">Reference proteome</keyword>
<dbReference type="Pfam" id="PF05768">
    <property type="entry name" value="Glrx-like"/>
    <property type="match status" value="1"/>
</dbReference>
<dbReference type="InterPro" id="IPR036249">
    <property type="entry name" value="Thioredoxin-like_sf"/>
</dbReference>
<comment type="caution">
    <text evidence="1">The sequence shown here is derived from an EMBL/GenBank/DDBJ whole genome shotgun (WGS) entry which is preliminary data.</text>
</comment>
<accession>A0ABR9N4P1</accession>
<dbReference type="SUPFAM" id="SSF52833">
    <property type="entry name" value="Thioredoxin-like"/>
    <property type="match status" value="1"/>
</dbReference>
<gene>
    <name evidence="1" type="ORF">IHE71_23375</name>
</gene>
<evidence type="ECO:0000313" key="2">
    <source>
        <dbReference type="Proteomes" id="UP000625527"/>
    </source>
</evidence>
<dbReference type="InterPro" id="IPR008554">
    <property type="entry name" value="Glutaredoxin-like"/>
</dbReference>
<dbReference type="Gene3D" id="3.40.30.10">
    <property type="entry name" value="Glutaredoxin"/>
    <property type="match status" value="1"/>
</dbReference>
<dbReference type="EMBL" id="JADAQT010000110">
    <property type="protein sequence ID" value="MBE1878640.1"/>
    <property type="molecule type" value="Genomic_DNA"/>
</dbReference>